<dbReference type="Gene3D" id="3.30.1390.30">
    <property type="entry name" value="Penicillin-binding protein 2a, domain 3"/>
    <property type="match status" value="1"/>
</dbReference>
<gene>
    <name evidence="16" type="primary">mrdA</name>
    <name evidence="16" type="ORF">COX34_00130</name>
</gene>
<dbReference type="EMBL" id="PCRS01000001">
    <property type="protein sequence ID" value="PIP25197.1"/>
    <property type="molecule type" value="Genomic_DNA"/>
</dbReference>
<dbReference type="Proteomes" id="UP000228681">
    <property type="component" value="Unassembled WGS sequence"/>
</dbReference>
<evidence type="ECO:0000256" key="1">
    <source>
        <dbReference type="ARBA" id="ARBA00004167"/>
    </source>
</evidence>
<evidence type="ECO:0000256" key="4">
    <source>
        <dbReference type="ARBA" id="ARBA00022519"/>
    </source>
</evidence>
<evidence type="ECO:0000313" key="16">
    <source>
        <dbReference type="EMBL" id="PIP25197.1"/>
    </source>
</evidence>
<protein>
    <submittedName>
        <fullName evidence="16">Penicillin-binding protein 2</fullName>
    </submittedName>
</protein>
<evidence type="ECO:0000256" key="10">
    <source>
        <dbReference type="ARBA" id="ARBA00022989"/>
    </source>
</evidence>
<dbReference type="AlphaFoldDB" id="A0A2G9Z145"/>
<evidence type="ECO:0000256" key="3">
    <source>
        <dbReference type="ARBA" id="ARBA00022475"/>
    </source>
</evidence>
<reference evidence="16 17" key="1">
    <citation type="submission" date="2017-09" db="EMBL/GenBank/DDBJ databases">
        <title>Depth-based differentiation of microbial function through sediment-hosted aquifers and enrichment of novel symbionts in the deep terrestrial subsurface.</title>
        <authorList>
            <person name="Probst A.J."/>
            <person name="Ladd B."/>
            <person name="Jarett J.K."/>
            <person name="Geller-Mcgrath D.E."/>
            <person name="Sieber C.M."/>
            <person name="Emerson J.B."/>
            <person name="Anantharaman K."/>
            <person name="Thomas B.C."/>
            <person name="Malmstrom R."/>
            <person name="Stieglmeier M."/>
            <person name="Klingl A."/>
            <person name="Woyke T."/>
            <person name="Ryan C.M."/>
            <person name="Banfield J.F."/>
        </authorList>
    </citation>
    <scope>NUCLEOTIDE SEQUENCE [LARGE SCALE GENOMIC DNA]</scope>
    <source>
        <strain evidence="16">CG23_combo_of_CG06-09_8_20_14_all_36_12</strain>
    </source>
</reference>
<keyword evidence="9" id="KW-0573">Peptidoglycan synthesis</keyword>
<dbReference type="InterPro" id="IPR012338">
    <property type="entry name" value="Beta-lactam/transpept-like"/>
</dbReference>
<comment type="caution">
    <text evidence="16">The sequence shown here is derived from an EMBL/GenBank/DDBJ whole genome shotgun (WGS) entry which is preliminary data.</text>
</comment>
<dbReference type="GO" id="GO:0008658">
    <property type="term" value="F:penicillin binding"/>
    <property type="evidence" value="ECO:0007669"/>
    <property type="project" value="InterPro"/>
</dbReference>
<dbReference type="Gene3D" id="3.40.710.10">
    <property type="entry name" value="DD-peptidase/beta-lactamase superfamily"/>
    <property type="match status" value="1"/>
</dbReference>
<keyword evidence="11 13" id="KW-0472">Membrane</keyword>
<dbReference type="PANTHER" id="PTHR30627">
    <property type="entry name" value="PEPTIDOGLYCAN D,D-TRANSPEPTIDASE"/>
    <property type="match status" value="1"/>
</dbReference>
<keyword evidence="4" id="KW-0997">Cell inner membrane</keyword>
<dbReference type="GO" id="GO:0009002">
    <property type="term" value="F:serine-type D-Ala-D-Ala carboxypeptidase activity"/>
    <property type="evidence" value="ECO:0007669"/>
    <property type="project" value="InterPro"/>
</dbReference>
<feature type="transmembrane region" description="Helical" evidence="13">
    <location>
        <begin position="51"/>
        <end position="73"/>
    </location>
</feature>
<feature type="domain" description="Penicillin-binding protein dimerisation" evidence="15">
    <location>
        <begin position="97"/>
        <end position="263"/>
    </location>
</feature>
<dbReference type="InterPro" id="IPR050515">
    <property type="entry name" value="Beta-lactam/transpept"/>
</dbReference>
<dbReference type="NCBIfam" id="TIGR03423">
    <property type="entry name" value="pbp2_mrdA"/>
    <property type="match status" value="1"/>
</dbReference>
<accession>A0A2G9Z145</accession>
<dbReference type="GO" id="GO:0009252">
    <property type="term" value="P:peptidoglycan biosynthetic process"/>
    <property type="evidence" value="ECO:0007669"/>
    <property type="project" value="UniProtKB-KW"/>
</dbReference>
<dbReference type="GO" id="GO:0008360">
    <property type="term" value="P:regulation of cell shape"/>
    <property type="evidence" value="ECO:0007669"/>
    <property type="project" value="UniProtKB-KW"/>
</dbReference>
<organism evidence="16 17">
    <name type="scientific">Candidatus Nealsonbacteria bacterium CG23_combo_of_CG06-09_8_20_14_all_36_12</name>
    <dbReference type="NCBI Taxonomy" id="1974718"/>
    <lineage>
        <taxon>Bacteria</taxon>
        <taxon>Candidatus Nealsoniibacteriota</taxon>
    </lineage>
</organism>
<dbReference type="SUPFAM" id="SSF56519">
    <property type="entry name" value="Penicillin binding protein dimerisation domain"/>
    <property type="match status" value="1"/>
</dbReference>
<name>A0A2G9Z145_9BACT</name>
<dbReference type="InterPro" id="IPR036138">
    <property type="entry name" value="PBP_dimer_sf"/>
</dbReference>
<evidence type="ECO:0000256" key="11">
    <source>
        <dbReference type="ARBA" id="ARBA00023136"/>
    </source>
</evidence>
<evidence type="ECO:0000256" key="7">
    <source>
        <dbReference type="ARBA" id="ARBA00022801"/>
    </source>
</evidence>
<dbReference type="GO" id="GO:0005886">
    <property type="term" value="C:plasma membrane"/>
    <property type="evidence" value="ECO:0007669"/>
    <property type="project" value="UniProtKB-SubCell"/>
</dbReference>
<evidence type="ECO:0000259" key="14">
    <source>
        <dbReference type="Pfam" id="PF00905"/>
    </source>
</evidence>
<sequence>MGKYLQNKRIKRKFKEDIEPQEILLDKLAQKKEEDLGISEKKLEVPLSSKILKVFYSLIIATILLLFLQTFYFQVIQGDVFSQASKDNSLRIHFLRSERGIIYDRNLKPLVSNFASFDLVLDKRDLPENYEEKRKTVETISQIIKKDPQNLQNEIEESESAEILILENIPHETLLLLEPKISELTGFRIEKNTVRDYKDGTTFSHLIGYTGKINQTELSTLEDYSISDYIGKTGLEKFYENILRGKPGKLLIEKDVLGQKKKETLASLPEAGKSLVLYLDSGLQRKIEESLSQMLINVGGRAGVGIAMDPKTGGILSLVSLPSFDNNLFSQGISAENLQKILNDPKKPLFNRAVSGEYVMGSTIKPLIASAALEEKIIDPEREINCQGVISVPNPYDPEIIYEYHDWKVHGLTDIRKAIAESCNVFFYTVGGGYKNFKGLGVERIKKYLNIFGWGQALGIDFPGEKEGLIPDSSWKESRFENPAEKIWYPGDTYHLSIGQGFISATPLQVVTAFLAIANGGKLYQPQVIQKIVESSKNSPLAIEEIQPKIIRENFINPENLKIVREGMREAVIYGSSVILNTLPVKTAAKTGTAELGKNRYHNWVTVFAPYEDPQIVLTIMLESVPGVQAAALPVAKEVLNWYFSPKE</sequence>
<keyword evidence="7" id="KW-0378">Hydrolase</keyword>
<dbReference type="Gene3D" id="3.90.1310.10">
    <property type="entry name" value="Penicillin-binding protein 2a (Domain 2)"/>
    <property type="match status" value="1"/>
</dbReference>
<evidence type="ECO:0000256" key="8">
    <source>
        <dbReference type="ARBA" id="ARBA00022960"/>
    </source>
</evidence>
<keyword evidence="6 13" id="KW-0812">Transmembrane</keyword>
<dbReference type="GO" id="GO:0071972">
    <property type="term" value="F:peptidoglycan L,D-transpeptidase activity"/>
    <property type="evidence" value="ECO:0007669"/>
    <property type="project" value="TreeGrafter"/>
</dbReference>
<dbReference type="GO" id="GO:0006508">
    <property type="term" value="P:proteolysis"/>
    <property type="evidence" value="ECO:0007669"/>
    <property type="project" value="UniProtKB-KW"/>
</dbReference>
<proteinExistence type="predicted"/>
<evidence type="ECO:0000256" key="2">
    <source>
        <dbReference type="ARBA" id="ARBA00004236"/>
    </source>
</evidence>
<evidence type="ECO:0000256" key="5">
    <source>
        <dbReference type="ARBA" id="ARBA00022670"/>
    </source>
</evidence>
<evidence type="ECO:0000256" key="9">
    <source>
        <dbReference type="ARBA" id="ARBA00022984"/>
    </source>
</evidence>
<evidence type="ECO:0000259" key="15">
    <source>
        <dbReference type="Pfam" id="PF03717"/>
    </source>
</evidence>
<evidence type="ECO:0000256" key="12">
    <source>
        <dbReference type="ARBA" id="ARBA00023316"/>
    </source>
</evidence>
<evidence type="ECO:0000313" key="17">
    <source>
        <dbReference type="Proteomes" id="UP000228681"/>
    </source>
</evidence>
<dbReference type="InterPro" id="IPR005311">
    <property type="entry name" value="PBP_dimer"/>
</dbReference>
<dbReference type="Pfam" id="PF00905">
    <property type="entry name" value="Transpeptidase"/>
    <property type="match status" value="1"/>
</dbReference>
<dbReference type="GO" id="GO:0071555">
    <property type="term" value="P:cell wall organization"/>
    <property type="evidence" value="ECO:0007669"/>
    <property type="project" value="UniProtKB-KW"/>
</dbReference>
<dbReference type="InterPro" id="IPR017790">
    <property type="entry name" value="Penicillin-binding_protein_2"/>
</dbReference>
<keyword evidence="8" id="KW-0133">Cell shape</keyword>
<dbReference type="PANTHER" id="PTHR30627:SF2">
    <property type="entry name" value="PEPTIDOGLYCAN D,D-TRANSPEPTIDASE MRDA"/>
    <property type="match status" value="1"/>
</dbReference>
<evidence type="ECO:0000256" key="13">
    <source>
        <dbReference type="SAM" id="Phobius"/>
    </source>
</evidence>
<keyword evidence="5" id="KW-0645">Protease</keyword>
<comment type="subcellular location">
    <subcellularLocation>
        <location evidence="2">Cell membrane</location>
    </subcellularLocation>
    <subcellularLocation>
        <location evidence="1">Membrane</location>
        <topology evidence="1">Single-pass membrane protein</topology>
    </subcellularLocation>
</comment>
<evidence type="ECO:0000256" key="6">
    <source>
        <dbReference type="ARBA" id="ARBA00022692"/>
    </source>
</evidence>
<keyword evidence="3" id="KW-1003">Cell membrane</keyword>
<keyword evidence="12" id="KW-0961">Cell wall biogenesis/degradation</keyword>
<dbReference type="Pfam" id="PF03717">
    <property type="entry name" value="PBP_dimer"/>
    <property type="match status" value="1"/>
</dbReference>
<keyword evidence="10 13" id="KW-1133">Transmembrane helix</keyword>
<dbReference type="SUPFAM" id="SSF56601">
    <property type="entry name" value="beta-lactamase/transpeptidase-like"/>
    <property type="match status" value="1"/>
</dbReference>
<dbReference type="InterPro" id="IPR001460">
    <property type="entry name" value="PCN-bd_Tpept"/>
</dbReference>
<feature type="domain" description="Penicillin-binding protein transpeptidase" evidence="14">
    <location>
        <begin position="305"/>
        <end position="640"/>
    </location>
</feature>